<sequence>MAKTSPVEFVKQVQAETKKIVWPSRRETIMTGVMVMIMTTLLGVFFFGVDAFFDALVRFLLSLATKG</sequence>
<dbReference type="InterPro" id="IPR038379">
    <property type="entry name" value="SecE_sf"/>
</dbReference>
<dbReference type="Pfam" id="PF00584">
    <property type="entry name" value="SecE"/>
    <property type="match status" value="1"/>
</dbReference>
<dbReference type="GO" id="GO:0043952">
    <property type="term" value="P:protein transport by the Sec complex"/>
    <property type="evidence" value="ECO:0007669"/>
    <property type="project" value="UniProtKB-UniRule"/>
</dbReference>
<evidence type="ECO:0000256" key="5">
    <source>
        <dbReference type="ARBA" id="ARBA00022927"/>
    </source>
</evidence>
<keyword evidence="3 9" id="KW-1003">Cell membrane</keyword>
<keyword evidence="2 9" id="KW-0813">Transport</keyword>
<comment type="subunit">
    <text evidence="9">Component of the Sec protein translocase complex. Heterotrimer consisting of SecY, SecE and SecG subunits. The heterotrimers can form oligomers, although 1 heterotrimer is thought to be able to translocate proteins. Interacts with the ribosome. Interacts with SecDF, and other proteins may be involved. Interacts with SecA.</text>
</comment>
<dbReference type="AlphaFoldDB" id="A0A7U4J8E7"/>
<dbReference type="KEGG" id="sphi:TS85_10425"/>
<feature type="transmembrane region" description="Helical" evidence="9">
    <location>
        <begin position="28"/>
        <end position="53"/>
    </location>
</feature>
<dbReference type="InterPro" id="IPR001901">
    <property type="entry name" value="Translocase_SecE/Sec61-g"/>
</dbReference>
<proteinExistence type="inferred from homology"/>
<evidence type="ECO:0000256" key="6">
    <source>
        <dbReference type="ARBA" id="ARBA00022989"/>
    </source>
</evidence>
<evidence type="ECO:0000313" key="11">
    <source>
        <dbReference type="Proteomes" id="UP000032300"/>
    </source>
</evidence>
<dbReference type="PANTHER" id="PTHR33910">
    <property type="entry name" value="PROTEIN TRANSLOCASE SUBUNIT SECE"/>
    <property type="match status" value="1"/>
</dbReference>
<keyword evidence="4 9" id="KW-0812">Transmembrane</keyword>
<comment type="function">
    <text evidence="9">Essential subunit of the Sec protein translocation channel SecYEG. Clamps together the 2 halves of SecY. May contact the channel plug during translocation.</text>
</comment>
<evidence type="ECO:0000256" key="8">
    <source>
        <dbReference type="ARBA" id="ARBA00023136"/>
    </source>
</evidence>
<accession>A0A7U4J8E7</accession>
<dbReference type="EMBL" id="CP010836">
    <property type="protein sequence ID" value="AJP72109.1"/>
    <property type="molecule type" value="Genomic_DNA"/>
</dbReference>
<dbReference type="HAMAP" id="MF_00422">
    <property type="entry name" value="SecE"/>
    <property type="match status" value="1"/>
</dbReference>
<comment type="subcellular location">
    <subcellularLocation>
        <location evidence="9">Cell membrane</location>
        <topology evidence="9">Single-pass membrane protein</topology>
    </subcellularLocation>
    <subcellularLocation>
        <location evidence="1">Membrane</location>
    </subcellularLocation>
</comment>
<dbReference type="Gene3D" id="1.20.5.1030">
    <property type="entry name" value="Preprotein translocase secy subunit"/>
    <property type="match status" value="1"/>
</dbReference>
<dbReference type="PRINTS" id="PR01650">
    <property type="entry name" value="SECETRNLCASE"/>
</dbReference>
<dbReference type="RefSeq" id="WP_044332047.1">
    <property type="nucleotide sequence ID" value="NZ_CP010836.1"/>
</dbReference>
<dbReference type="Proteomes" id="UP000032300">
    <property type="component" value="Chromosome"/>
</dbReference>
<name>A0A7U4J8E7_9SPHN</name>
<dbReference type="GO" id="GO:0005886">
    <property type="term" value="C:plasma membrane"/>
    <property type="evidence" value="ECO:0007669"/>
    <property type="project" value="UniProtKB-SubCell"/>
</dbReference>
<keyword evidence="8 9" id="KW-0472">Membrane</keyword>
<reference evidence="10 11" key="2">
    <citation type="submission" date="2015-02" db="EMBL/GenBank/DDBJ databases">
        <title>The complete genome of Sphingomonas hengshuiensis sp. WHSC-8 isolated from soil of Hengshui Lake.</title>
        <authorList>
            <person name="Wei S."/>
            <person name="Guo J."/>
            <person name="Su C."/>
            <person name="Wu R."/>
            <person name="Zhang Z."/>
            <person name="Liang K."/>
            <person name="Li H."/>
            <person name="Wang T."/>
            <person name="Liu H."/>
            <person name="Zhang C."/>
            <person name="Li Z."/>
            <person name="Wang Q."/>
            <person name="Meng J."/>
        </authorList>
    </citation>
    <scope>NUCLEOTIDE SEQUENCE [LARGE SCALE GENOMIC DNA]</scope>
    <source>
        <strain evidence="10 11">WHSC-8</strain>
    </source>
</reference>
<dbReference type="InterPro" id="IPR005807">
    <property type="entry name" value="SecE_bac"/>
</dbReference>
<dbReference type="GO" id="GO:0006605">
    <property type="term" value="P:protein targeting"/>
    <property type="evidence" value="ECO:0007669"/>
    <property type="project" value="UniProtKB-UniRule"/>
</dbReference>
<gene>
    <name evidence="9" type="primary">secE</name>
    <name evidence="10" type="ORF">TS85_10425</name>
</gene>
<evidence type="ECO:0000256" key="3">
    <source>
        <dbReference type="ARBA" id="ARBA00022475"/>
    </source>
</evidence>
<evidence type="ECO:0000256" key="7">
    <source>
        <dbReference type="ARBA" id="ARBA00023010"/>
    </source>
</evidence>
<evidence type="ECO:0000256" key="2">
    <source>
        <dbReference type="ARBA" id="ARBA00022448"/>
    </source>
</evidence>
<evidence type="ECO:0000256" key="1">
    <source>
        <dbReference type="ARBA" id="ARBA00004370"/>
    </source>
</evidence>
<protein>
    <recommendedName>
        <fullName evidence="9">Protein translocase subunit SecE</fullName>
    </recommendedName>
</protein>
<keyword evidence="5 9" id="KW-0653">Protein transport</keyword>
<dbReference type="GO" id="GO:0065002">
    <property type="term" value="P:intracellular protein transmembrane transport"/>
    <property type="evidence" value="ECO:0007669"/>
    <property type="project" value="UniProtKB-UniRule"/>
</dbReference>
<evidence type="ECO:0000313" key="10">
    <source>
        <dbReference type="EMBL" id="AJP72109.1"/>
    </source>
</evidence>
<keyword evidence="6 9" id="KW-1133">Transmembrane helix</keyword>
<comment type="similarity">
    <text evidence="9">Belongs to the SecE/SEC61-gamma family.</text>
</comment>
<evidence type="ECO:0000256" key="9">
    <source>
        <dbReference type="HAMAP-Rule" id="MF_00422"/>
    </source>
</evidence>
<reference evidence="10 11" key="1">
    <citation type="journal article" date="2015" name="Int. J. Syst. Evol. Microbiol.">
        <title>Sphingomonas hengshuiensis sp. nov., isolated from lake wetland.</title>
        <authorList>
            <person name="Wei S."/>
            <person name="Wang T."/>
            <person name="Liu H."/>
            <person name="Zhang C."/>
            <person name="Guo J."/>
            <person name="Wang Q."/>
            <person name="Liang K."/>
            <person name="Zhang Z."/>
        </authorList>
    </citation>
    <scope>NUCLEOTIDE SEQUENCE [LARGE SCALE GENOMIC DNA]</scope>
    <source>
        <strain evidence="10 11">WHSC-8</strain>
    </source>
</reference>
<dbReference type="PANTHER" id="PTHR33910:SF1">
    <property type="entry name" value="PROTEIN TRANSLOCASE SUBUNIT SECE"/>
    <property type="match status" value="1"/>
</dbReference>
<dbReference type="NCBIfam" id="TIGR00964">
    <property type="entry name" value="secE_bact"/>
    <property type="match status" value="1"/>
</dbReference>
<evidence type="ECO:0000256" key="4">
    <source>
        <dbReference type="ARBA" id="ARBA00022692"/>
    </source>
</evidence>
<keyword evidence="11" id="KW-1185">Reference proteome</keyword>
<organism evidence="10 11">
    <name type="scientific">Sphingomonas hengshuiensis</name>
    <dbReference type="NCBI Taxonomy" id="1609977"/>
    <lineage>
        <taxon>Bacteria</taxon>
        <taxon>Pseudomonadati</taxon>
        <taxon>Pseudomonadota</taxon>
        <taxon>Alphaproteobacteria</taxon>
        <taxon>Sphingomonadales</taxon>
        <taxon>Sphingomonadaceae</taxon>
        <taxon>Sphingomonas</taxon>
    </lineage>
</organism>
<dbReference type="GO" id="GO:0009306">
    <property type="term" value="P:protein secretion"/>
    <property type="evidence" value="ECO:0007669"/>
    <property type="project" value="UniProtKB-UniRule"/>
</dbReference>
<dbReference type="GO" id="GO:0008320">
    <property type="term" value="F:protein transmembrane transporter activity"/>
    <property type="evidence" value="ECO:0007669"/>
    <property type="project" value="UniProtKB-UniRule"/>
</dbReference>
<keyword evidence="7 9" id="KW-0811">Translocation</keyword>